<dbReference type="EMBL" id="JAQLWV010000042">
    <property type="protein sequence ID" value="MDB7935335.1"/>
    <property type="molecule type" value="Genomic_DNA"/>
</dbReference>
<dbReference type="AlphaFoldDB" id="A0AAW6CQW2"/>
<evidence type="ECO:0000313" key="1">
    <source>
        <dbReference type="EMBL" id="MDB7935335.1"/>
    </source>
</evidence>
<protein>
    <submittedName>
        <fullName evidence="1">Uncharacterized protein</fullName>
    </submittedName>
</protein>
<proteinExistence type="predicted"/>
<organism evidence="1 2">
    <name type="scientific">Flavonifractor plautii</name>
    <name type="common">Fusobacterium plautii</name>
    <dbReference type="NCBI Taxonomy" id="292800"/>
    <lineage>
        <taxon>Bacteria</taxon>
        <taxon>Bacillati</taxon>
        <taxon>Bacillota</taxon>
        <taxon>Clostridia</taxon>
        <taxon>Eubacteriales</taxon>
        <taxon>Oscillospiraceae</taxon>
        <taxon>Flavonifractor</taxon>
    </lineage>
</organism>
<evidence type="ECO:0000313" key="2">
    <source>
        <dbReference type="Proteomes" id="UP001211173"/>
    </source>
</evidence>
<dbReference type="RefSeq" id="WP_131971821.1">
    <property type="nucleotide sequence ID" value="NZ_BAABXT010000001.1"/>
</dbReference>
<sequence length="277" mass="31771">MNCPAFLSKFIAIGVKYLSMARKKWEFPPYVDRCLRQRWRKMVNQGIATKQQAYTLGWMEFFIDALFMMGAIDFPSDESAILRVKAFAEAMVNTEYVRRDEGEPSYLFEDGEEVKFAVGGMLCGTPEKDVFSALLITTKRIFAFDSMKAPPGVQDVLRELDRLDPDHIATVMQAPLQDIISASLRRPNSRFPHGSFLLTFRMPDYLKRCGVQLLAAAERWETDEQQKKIWKEHQWDLAEQISYEIALHSEDTYRQLCKLSGVLKAAGKEEGFAVSVE</sequence>
<name>A0AAW6CQW2_FLAPL</name>
<comment type="caution">
    <text evidence="1">The sequence shown here is derived from an EMBL/GenBank/DDBJ whole genome shotgun (WGS) entry which is preliminary data.</text>
</comment>
<gene>
    <name evidence="1" type="ORF">PNE06_19805</name>
</gene>
<accession>A0AAW6CQW2</accession>
<dbReference type="Proteomes" id="UP001211173">
    <property type="component" value="Unassembled WGS sequence"/>
</dbReference>
<reference evidence="1" key="1">
    <citation type="submission" date="2023-01" db="EMBL/GenBank/DDBJ databases">
        <title>Human gut microbiome strain richness.</title>
        <authorList>
            <person name="Chen-Liaw A."/>
        </authorList>
    </citation>
    <scope>NUCLEOTIDE SEQUENCE</scope>
    <source>
        <strain evidence="1">1001287st1_F4_1001285I_161205</strain>
    </source>
</reference>